<evidence type="ECO:0000313" key="6">
    <source>
        <dbReference type="EMBL" id="NUZ07970.1"/>
    </source>
</evidence>
<keyword evidence="7" id="KW-1185">Reference proteome</keyword>
<evidence type="ECO:0000256" key="3">
    <source>
        <dbReference type="ARBA" id="ARBA00023125"/>
    </source>
</evidence>
<dbReference type="Pfam" id="PF00126">
    <property type="entry name" value="HTH_1"/>
    <property type="match status" value="1"/>
</dbReference>
<protein>
    <submittedName>
        <fullName evidence="6">LysR family transcriptional regulator</fullName>
    </submittedName>
</protein>
<comment type="similarity">
    <text evidence="1">Belongs to the LysR transcriptional regulatory family.</text>
</comment>
<accession>A0A7Y6TYC3</accession>
<keyword evidence="4" id="KW-0804">Transcription</keyword>
<keyword evidence="3" id="KW-0238">DNA-binding</keyword>
<name>A0A7Y6TYC3_9BURK</name>
<dbReference type="CDD" id="cd08422">
    <property type="entry name" value="PBP2_CrgA_like"/>
    <property type="match status" value="1"/>
</dbReference>
<dbReference type="PROSITE" id="PS50931">
    <property type="entry name" value="HTH_LYSR"/>
    <property type="match status" value="1"/>
</dbReference>
<sequence>MTINHWCEIMDQLTSMRAFVKVVDLGGFAAAARAFGLSTTMVSKHVAALEARLGTALLTRTTRNVSATDAGRRFHGRCQEILQAVDEAEREAGEEGREPVGCLRITAPVELGNGHIAPLLPPLMQRHPGLSVALEFSNRVVDLVEEGFDAAIRVAEVLDTSLRGRQLTSSRLVLVASPSYLATRTPPNTPDDLIAHDTLSFSLSMGPEWTFGGQAGKRVIQVRPKLLSSSSEAVRTAALAGAGIALLPTFLVGADLVSGRLQQVMSSASLGALKIFVLYPHRRTHPARLRALMTALTERFGHDPERDVFMSS</sequence>
<dbReference type="Pfam" id="PF03466">
    <property type="entry name" value="LysR_substrate"/>
    <property type="match status" value="1"/>
</dbReference>
<dbReference type="InterPro" id="IPR005119">
    <property type="entry name" value="LysR_subst-bd"/>
</dbReference>
<dbReference type="GO" id="GO:0003700">
    <property type="term" value="F:DNA-binding transcription factor activity"/>
    <property type="evidence" value="ECO:0007669"/>
    <property type="project" value="InterPro"/>
</dbReference>
<dbReference type="InterPro" id="IPR058163">
    <property type="entry name" value="LysR-type_TF_proteobact-type"/>
</dbReference>
<dbReference type="PANTHER" id="PTHR30537:SF5">
    <property type="entry name" value="HTH-TYPE TRANSCRIPTIONAL ACTIVATOR TTDR-RELATED"/>
    <property type="match status" value="1"/>
</dbReference>
<dbReference type="SUPFAM" id="SSF46785">
    <property type="entry name" value="Winged helix' DNA-binding domain"/>
    <property type="match status" value="1"/>
</dbReference>
<evidence type="ECO:0000256" key="2">
    <source>
        <dbReference type="ARBA" id="ARBA00023015"/>
    </source>
</evidence>
<evidence type="ECO:0000259" key="5">
    <source>
        <dbReference type="PROSITE" id="PS50931"/>
    </source>
</evidence>
<keyword evidence="2" id="KW-0805">Transcription regulation</keyword>
<dbReference type="EMBL" id="JABWMJ010000010">
    <property type="protein sequence ID" value="NUZ07970.1"/>
    <property type="molecule type" value="Genomic_DNA"/>
</dbReference>
<feature type="domain" description="HTH lysR-type" evidence="5">
    <location>
        <begin position="11"/>
        <end position="68"/>
    </location>
</feature>
<dbReference type="AlphaFoldDB" id="A0A7Y6TYC3"/>
<dbReference type="SUPFAM" id="SSF53850">
    <property type="entry name" value="Periplasmic binding protein-like II"/>
    <property type="match status" value="1"/>
</dbReference>
<dbReference type="GO" id="GO:0006351">
    <property type="term" value="P:DNA-templated transcription"/>
    <property type="evidence" value="ECO:0007669"/>
    <property type="project" value="TreeGrafter"/>
</dbReference>
<proteinExistence type="inferred from homology"/>
<dbReference type="Gene3D" id="1.10.10.10">
    <property type="entry name" value="Winged helix-like DNA-binding domain superfamily/Winged helix DNA-binding domain"/>
    <property type="match status" value="1"/>
</dbReference>
<evidence type="ECO:0000256" key="4">
    <source>
        <dbReference type="ARBA" id="ARBA00023163"/>
    </source>
</evidence>
<dbReference type="InterPro" id="IPR036388">
    <property type="entry name" value="WH-like_DNA-bd_sf"/>
</dbReference>
<dbReference type="PANTHER" id="PTHR30537">
    <property type="entry name" value="HTH-TYPE TRANSCRIPTIONAL REGULATOR"/>
    <property type="match status" value="1"/>
</dbReference>
<dbReference type="RefSeq" id="WP_176070808.1">
    <property type="nucleotide sequence ID" value="NZ_JABWMJ010000010.1"/>
</dbReference>
<dbReference type="Proteomes" id="UP000529637">
    <property type="component" value="Unassembled WGS sequence"/>
</dbReference>
<organism evidence="6 7">
    <name type="scientific">Piscinibacter koreensis</name>
    <dbReference type="NCBI Taxonomy" id="2742824"/>
    <lineage>
        <taxon>Bacteria</taxon>
        <taxon>Pseudomonadati</taxon>
        <taxon>Pseudomonadota</taxon>
        <taxon>Betaproteobacteria</taxon>
        <taxon>Burkholderiales</taxon>
        <taxon>Sphaerotilaceae</taxon>
        <taxon>Piscinibacter</taxon>
    </lineage>
</organism>
<dbReference type="Gene3D" id="3.40.190.290">
    <property type="match status" value="1"/>
</dbReference>
<dbReference type="InterPro" id="IPR000847">
    <property type="entry name" value="LysR_HTH_N"/>
</dbReference>
<evidence type="ECO:0000313" key="7">
    <source>
        <dbReference type="Proteomes" id="UP000529637"/>
    </source>
</evidence>
<evidence type="ECO:0000256" key="1">
    <source>
        <dbReference type="ARBA" id="ARBA00009437"/>
    </source>
</evidence>
<dbReference type="GO" id="GO:0043565">
    <property type="term" value="F:sequence-specific DNA binding"/>
    <property type="evidence" value="ECO:0007669"/>
    <property type="project" value="TreeGrafter"/>
</dbReference>
<gene>
    <name evidence="6" type="ORF">HQN59_19580</name>
</gene>
<dbReference type="FunFam" id="1.10.10.10:FF:000001">
    <property type="entry name" value="LysR family transcriptional regulator"/>
    <property type="match status" value="1"/>
</dbReference>
<comment type="caution">
    <text evidence="6">The sequence shown here is derived from an EMBL/GenBank/DDBJ whole genome shotgun (WGS) entry which is preliminary data.</text>
</comment>
<dbReference type="InterPro" id="IPR036390">
    <property type="entry name" value="WH_DNA-bd_sf"/>
</dbReference>
<reference evidence="6 7" key="1">
    <citation type="submission" date="2020-06" db="EMBL/GenBank/DDBJ databases">
        <title>Schlegella sp. ID0723 isolated from air conditioner.</title>
        <authorList>
            <person name="Kim D.Y."/>
            <person name="Kim D.-U."/>
        </authorList>
    </citation>
    <scope>NUCLEOTIDE SEQUENCE [LARGE SCALE GENOMIC DNA]</scope>
    <source>
        <strain evidence="6 7">ID0723</strain>
    </source>
</reference>